<dbReference type="EMBL" id="LSGP01000017">
    <property type="protein sequence ID" value="KYZ76194.1"/>
    <property type="molecule type" value="Genomic_DNA"/>
</dbReference>
<feature type="domain" description="PHP" evidence="9">
    <location>
        <begin position="4"/>
        <end position="187"/>
    </location>
</feature>
<keyword evidence="6 8" id="KW-0368">Histidine biosynthesis</keyword>
<evidence type="ECO:0000256" key="4">
    <source>
        <dbReference type="ARBA" id="ARBA00022605"/>
    </source>
</evidence>
<dbReference type="AlphaFoldDB" id="A0A154BQC5"/>
<comment type="similarity">
    <text evidence="2 8">Belongs to the PHP hydrolase family. HisK subfamily.</text>
</comment>
<dbReference type="UniPathway" id="UPA00031">
    <property type="reaction ID" value="UER00013"/>
</dbReference>
<evidence type="ECO:0000256" key="1">
    <source>
        <dbReference type="ARBA" id="ARBA00004970"/>
    </source>
</evidence>
<gene>
    <name evidence="10" type="ORF">AXX12_07050</name>
</gene>
<evidence type="ECO:0000256" key="6">
    <source>
        <dbReference type="ARBA" id="ARBA00023102"/>
    </source>
</evidence>
<dbReference type="EC" id="3.1.3.15" evidence="3 8"/>
<dbReference type="InterPro" id="IPR010140">
    <property type="entry name" value="Histidinol_P_phosphatase_HisJ"/>
</dbReference>
<sequence>MLFDTHTHTTFSTDSRMTFAEAEQAARERNLGIIITEHMDLAYPEPEAFTFNVDDYFAAYGAHRSDALLLGIEIGMRDDCVDANREIVAKHPFDFVIGSIHVVENIDIYQGSFYHTRTKEEVYHQYFNSMIVCLEQYDFIDSLGHIDYICRYAQFDDPELYFFDFQTDIDLVLSQLAQRDQAIEINTRRLYLPDSKEALLPVYHRFRELGGRFVTIGSDAHKAKDIGKGLDLAMEMAETCGLTPVYYKERKPIRLTL</sequence>
<dbReference type="Proteomes" id="UP000076268">
    <property type="component" value="Unassembled WGS sequence"/>
</dbReference>
<dbReference type="GO" id="GO:0004401">
    <property type="term" value="F:histidinol-phosphatase activity"/>
    <property type="evidence" value="ECO:0007669"/>
    <property type="project" value="UniProtKB-UniRule"/>
</dbReference>
<dbReference type="PANTHER" id="PTHR21039:SF0">
    <property type="entry name" value="HISTIDINOL-PHOSPHATASE"/>
    <property type="match status" value="1"/>
</dbReference>
<evidence type="ECO:0000256" key="3">
    <source>
        <dbReference type="ARBA" id="ARBA00013085"/>
    </source>
</evidence>
<dbReference type="PANTHER" id="PTHR21039">
    <property type="entry name" value="HISTIDINOL PHOSPHATASE-RELATED"/>
    <property type="match status" value="1"/>
</dbReference>
<protein>
    <recommendedName>
        <fullName evidence="3 8">Histidinol-phosphatase</fullName>
        <shortName evidence="8">HolPase</shortName>
        <ecNumber evidence="3 8">3.1.3.15</ecNumber>
    </recommendedName>
</protein>
<dbReference type="OrthoDB" id="9775255at2"/>
<evidence type="ECO:0000313" key="11">
    <source>
        <dbReference type="Proteomes" id="UP000076268"/>
    </source>
</evidence>
<evidence type="ECO:0000256" key="7">
    <source>
        <dbReference type="ARBA" id="ARBA00049158"/>
    </source>
</evidence>
<evidence type="ECO:0000256" key="8">
    <source>
        <dbReference type="RuleBase" id="RU366003"/>
    </source>
</evidence>
<dbReference type="NCBIfam" id="NF004086">
    <property type="entry name" value="PRK05588.1"/>
    <property type="match status" value="1"/>
</dbReference>
<evidence type="ECO:0000256" key="5">
    <source>
        <dbReference type="ARBA" id="ARBA00022801"/>
    </source>
</evidence>
<evidence type="ECO:0000259" key="9">
    <source>
        <dbReference type="Pfam" id="PF02811"/>
    </source>
</evidence>
<accession>A0A154BQC5</accession>
<comment type="catalytic activity">
    <reaction evidence="7 8">
        <text>L-histidinol phosphate + H2O = L-histidinol + phosphate</text>
        <dbReference type="Rhea" id="RHEA:14465"/>
        <dbReference type="ChEBI" id="CHEBI:15377"/>
        <dbReference type="ChEBI" id="CHEBI:43474"/>
        <dbReference type="ChEBI" id="CHEBI:57699"/>
        <dbReference type="ChEBI" id="CHEBI:57980"/>
        <dbReference type="EC" id="3.1.3.15"/>
    </reaction>
</comment>
<dbReference type="STRING" id="1794912.AXX12_07050"/>
<dbReference type="InterPro" id="IPR016195">
    <property type="entry name" value="Pol/histidinol_Pase-like"/>
</dbReference>
<dbReference type="Pfam" id="PF02811">
    <property type="entry name" value="PHP"/>
    <property type="match status" value="1"/>
</dbReference>
<keyword evidence="11" id="KW-1185">Reference proteome</keyword>
<dbReference type="GO" id="GO:0005737">
    <property type="term" value="C:cytoplasm"/>
    <property type="evidence" value="ECO:0007669"/>
    <property type="project" value="TreeGrafter"/>
</dbReference>
<evidence type="ECO:0000313" key="10">
    <source>
        <dbReference type="EMBL" id="KYZ76194.1"/>
    </source>
</evidence>
<evidence type="ECO:0000256" key="2">
    <source>
        <dbReference type="ARBA" id="ARBA00009152"/>
    </source>
</evidence>
<organism evidence="10 11">
    <name type="scientific">Anaerosporomusa subterranea</name>
    <dbReference type="NCBI Taxonomy" id="1794912"/>
    <lineage>
        <taxon>Bacteria</taxon>
        <taxon>Bacillati</taxon>
        <taxon>Bacillota</taxon>
        <taxon>Negativicutes</taxon>
        <taxon>Acetonemataceae</taxon>
        <taxon>Anaerosporomusa</taxon>
    </lineage>
</organism>
<comment type="pathway">
    <text evidence="1 8">Amino-acid biosynthesis; L-histidine biosynthesis; L-histidine from 5-phospho-alpha-D-ribose 1-diphosphate: step 8/9.</text>
</comment>
<dbReference type="RefSeq" id="WP_066241214.1">
    <property type="nucleotide sequence ID" value="NZ_LSGP01000017.1"/>
</dbReference>
<dbReference type="Gene3D" id="3.20.20.140">
    <property type="entry name" value="Metal-dependent hydrolases"/>
    <property type="match status" value="1"/>
</dbReference>
<reference evidence="10 11" key="1">
    <citation type="submission" date="2016-02" db="EMBL/GenBank/DDBJ databases">
        <title>Anaerosporomusa subterraneum gen. nov., sp. nov., a spore-forming obligate anaerobe isolated from saprolite.</title>
        <authorList>
            <person name="Choi J.K."/>
            <person name="Shah M."/>
            <person name="Yee N."/>
        </authorList>
    </citation>
    <scope>NUCLEOTIDE SEQUENCE [LARGE SCALE GENOMIC DNA]</scope>
    <source>
        <strain evidence="10 11">RU4</strain>
    </source>
</reference>
<comment type="caution">
    <text evidence="10">The sequence shown here is derived from an EMBL/GenBank/DDBJ whole genome shotgun (WGS) entry which is preliminary data.</text>
</comment>
<name>A0A154BQC5_ANASB</name>
<proteinExistence type="inferred from homology"/>
<dbReference type="SUPFAM" id="SSF89550">
    <property type="entry name" value="PHP domain-like"/>
    <property type="match status" value="1"/>
</dbReference>
<dbReference type="InterPro" id="IPR004013">
    <property type="entry name" value="PHP_dom"/>
</dbReference>
<keyword evidence="5 8" id="KW-0378">Hydrolase</keyword>
<keyword evidence="4 8" id="KW-0028">Amino-acid biosynthesis</keyword>
<dbReference type="NCBIfam" id="TIGR01856">
    <property type="entry name" value="hisJ_fam"/>
    <property type="match status" value="1"/>
</dbReference>
<dbReference type="GO" id="GO:0000105">
    <property type="term" value="P:L-histidine biosynthetic process"/>
    <property type="evidence" value="ECO:0007669"/>
    <property type="project" value="UniProtKB-UniRule"/>
</dbReference>